<name>A0A2T8KLM5_9POAL</name>
<dbReference type="Gramene" id="PVH63083">
    <property type="protein sequence ID" value="PVH63083"/>
    <property type="gene ID" value="PAHAL_3G469400"/>
</dbReference>
<evidence type="ECO:0000313" key="1">
    <source>
        <dbReference type="EMBL" id="PVH63083.1"/>
    </source>
</evidence>
<dbReference type="Proteomes" id="UP000243499">
    <property type="component" value="Chromosome 3"/>
</dbReference>
<dbReference type="EMBL" id="CM008048">
    <property type="protein sequence ID" value="PVH63083.1"/>
    <property type="molecule type" value="Genomic_DNA"/>
</dbReference>
<reference evidence="1" key="1">
    <citation type="submission" date="2018-04" db="EMBL/GenBank/DDBJ databases">
        <title>WGS assembly of Panicum hallii.</title>
        <authorList>
            <person name="Lovell J."/>
            <person name="Jenkins J."/>
            <person name="Lowry D."/>
            <person name="Mamidi S."/>
            <person name="Sreedasyam A."/>
            <person name="Weng X."/>
            <person name="Barry K."/>
            <person name="Bonette J."/>
            <person name="Campitelli B."/>
            <person name="Daum C."/>
            <person name="Gordon S."/>
            <person name="Gould B."/>
            <person name="Lipzen A."/>
            <person name="Macqueen A."/>
            <person name="Palacio-Mejia J."/>
            <person name="Plott C."/>
            <person name="Shakirov E."/>
            <person name="Shu S."/>
            <person name="Yoshinaga Y."/>
            <person name="Zane M."/>
            <person name="Rokhsar D."/>
            <person name="Grimwood J."/>
            <person name="Schmutz J."/>
            <person name="Juenger T."/>
        </authorList>
    </citation>
    <scope>NUCLEOTIDE SEQUENCE [LARGE SCALE GENOMIC DNA]</scope>
    <source>
        <strain evidence="1">FIL2</strain>
    </source>
</reference>
<organism evidence="1">
    <name type="scientific">Panicum hallii</name>
    <dbReference type="NCBI Taxonomy" id="206008"/>
    <lineage>
        <taxon>Eukaryota</taxon>
        <taxon>Viridiplantae</taxon>
        <taxon>Streptophyta</taxon>
        <taxon>Embryophyta</taxon>
        <taxon>Tracheophyta</taxon>
        <taxon>Spermatophyta</taxon>
        <taxon>Magnoliopsida</taxon>
        <taxon>Liliopsida</taxon>
        <taxon>Poales</taxon>
        <taxon>Poaceae</taxon>
        <taxon>PACMAD clade</taxon>
        <taxon>Panicoideae</taxon>
        <taxon>Panicodae</taxon>
        <taxon>Paniceae</taxon>
        <taxon>Panicinae</taxon>
        <taxon>Panicum</taxon>
        <taxon>Panicum sect. Panicum</taxon>
    </lineage>
</organism>
<accession>A0A2T8KLM5</accession>
<gene>
    <name evidence="1" type="ORF">PAHAL_3G469400</name>
</gene>
<dbReference type="AlphaFoldDB" id="A0A2T8KLM5"/>
<sequence length="61" mass="6146">MSLNIIRHAHGRVALISAGSCATGPAPCAAASPLPLPCVVLCVVVRALASSCELASRIPRP</sequence>
<proteinExistence type="predicted"/>
<protein>
    <submittedName>
        <fullName evidence="1">Uncharacterized protein</fullName>
    </submittedName>
</protein>